<dbReference type="GO" id="GO:0004602">
    <property type="term" value="F:glutathione peroxidase activity"/>
    <property type="evidence" value="ECO:0007669"/>
    <property type="project" value="TreeGrafter"/>
</dbReference>
<evidence type="ECO:0000313" key="4">
    <source>
        <dbReference type="Proteomes" id="UP000019678"/>
    </source>
</evidence>
<dbReference type="EMBL" id="ASRX01000083">
    <property type="protein sequence ID" value="EYF01366.1"/>
    <property type="molecule type" value="Genomic_DNA"/>
</dbReference>
<dbReference type="PIRSF" id="PIRSF006386">
    <property type="entry name" value="HCCAis_GSTk"/>
    <property type="match status" value="1"/>
</dbReference>
<dbReference type="eggNOG" id="COG3917">
    <property type="taxonomic scope" value="Bacteria"/>
</dbReference>
<dbReference type="SUPFAM" id="SSF52833">
    <property type="entry name" value="Thioredoxin-like"/>
    <property type="match status" value="1"/>
</dbReference>
<reference evidence="3 4" key="1">
    <citation type="submission" date="2013-05" db="EMBL/GenBank/DDBJ databases">
        <title>Genome assembly of Chondromyces apiculatus DSM 436.</title>
        <authorList>
            <person name="Sharma G."/>
            <person name="Khatri I."/>
            <person name="Kaur C."/>
            <person name="Mayilraj S."/>
            <person name="Subramanian S."/>
        </authorList>
    </citation>
    <scope>NUCLEOTIDE SEQUENCE [LARGE SCALE GENOMIC DNA]</scope>
    <source>
        <strain evidence="3 4">DSM 436</strain>
    </source>
</reference>
<comment type="catalytic activity">
    <reaction evidence="1">
        <text>2-hydroxychromene-2-carboxylate = (3E)-4-(2-hydroxyphenyl)-2-oxobut-3-enoate</text>
        <dbReference type="Rhea" id="RHEA:27401"/>
        <dbReference type="ChEBI" id="CHEBI:59350"/>
        <dbReference type="ChEBI" id="CHEBI:59353"/>
        <dbReference type="EC" id="5.99.1.4"/>
    </reaction>
</comment>
<keyword evidence="4" id="KW-1185">Reference proteome</keyword>
<dbReference type="InterPro" id="IPR051924">
    <property type="entry name" value="GST_Kappa/NadH"/>
</dbReference>
<dbReference type="RefSeq" id="WP_044249571.1">
    <property type="nucleotide sequence ID" value="NZ_ASRX01000083.1"/>
</dbReference>
<dbReference type="InterPro" id="IPR001853">
    <property type="entry name" value="DSBA-like_thioredoxin_dom"/>
</dbReference>
<feature type="domain" description="DSBA-like thioredoxin" evidence="2">
    <location>
        <begin position="3"/>
        <end position="198"/>
    </location>
</feature>
<dbReference type="PANTHER" id="PTHR42943">
    <property type="entry name" value="GLUTATHIONE S-TRANSFERASE KAPPA"/>
    <property type="match status" value="1"/>
</dbReference>
<dbReference type="InterPro" id="IPR036249">
    <property type="entry name" value="Thioredoxin-like_sf"/>
</dbReference>
<dbReference type="CDD" id="cd03022">
    <property type="entry name" value="DsbA_HCCA_Iso"/>
    <property type="match status" value="1"/>
</dbReference>
<organism evidence="3 4">
    <name type="scientific">Chondromyces apiculatus DSM 436</name>
    <dbReference type="NCBI Taxonomy" id="1192034"/>
    <lineage>
        <taxon>Bacteria</taxon>
        <taxon>Pseudomonadati</taxon>
        <taxon>Myxococcota</taxon>
        <taxon>Polyangia</taxon>
        <taxon>Polyangiales</taxon>
        <taxon>Polyangiaceae</taxon>
        <taxon>Chondromyces</taxon>
    </lineage>
</organism>
<evidence type="ECO:0000256" key="1">
    <source>
        <dbReference type="PIRNR" id="PIRNR006386"/>
    </source>
</evidence>
<dbReference type="InterPro" id="IPR044087">
    <property type="entry name" value="NahD-like"/>
</dbReference>
<dbReference type="PANTHER" id="PTHR42943:SF2">
    <property type="entry name" value="GLUTATHIONE S-TRANSFERASE KAPPA 1"/>
    <property type="match status" value="1"/>
</dbReference>
<dbReference type="AlphaFoldDB" id="A0A017SYI5"/>
<accession>A0A017SYI5</accession>
<dbReference type="GO" id="GO:0006749">
    <property type="term" value="P:glutathione metabolic process"/>
    <property type="evidence" value="ECO:0007669"/>
    <property type="project" value="TreeGrafter"/>
</dbReference>
<proteinExistence type="inferred from homology"/>
<comment type="caution">
    <text evidence="3">The sequence shown here is derived from an EMBL/GenBank/DDBJ whole genome shotgun (WGS) entry which is preliminary data.</text>
</comment>
<protein>
    <recommendedName>
        <fullName evidence="1">2-hydroxychromene-2-carboxylate isomerase</fullName>
        <ecNumber evidence="1">5.99.1.4</ecNumber>
    </recommendedName>
</protein>
<dbReference type="GO" id="GO:0004364">
    <property type="term" value="F:glutathione transferase activity"/>
    <property type="evidence" value="ECO:0007669"/>
    <property type="project" value="TreeGrafter"/>
</dbReference>
<dbReference type="InterPro" id="IPR014440">
    <property type="entry name" value="HCCAis_GSTk"/>
</dbReference>
<evidence type="ECO:0000313" key="3">
    <source>
        <dbReference type="EMBL" id="EYF01366.1"/>
    </source>
</evidence>
<keyword evidence="1 3" id="KW-0413">Isomerase</keyword>
<evidence type="ECO:0000259" key="2">
    <source>
        <dbReference type="Pfam" id="PF01323"/>
    </source>
</evidence>
<dbReference type="Proteomes" id="UP000019678">
    <property type="component" value="Unassembled WGS sequence"/>
</dbReference>
<comment type="similarity">
    <text evidence="1">Belongs to the GST superfamily. NadH family.</text>
</comment>
<name>A0A017SYI5_9BACT</name>
<dbReference type="GO" id="GO:0018845">
    <property type="term" value="F:2-hydroxychromene-2-carboxylate isomerase activity"/>
    <property type="evidence" value="ECO:0007669"/>
    <property type="project" value="UniProtKB-UniRule"/>
</dbReference>
<dbReference type="GO" id="GO:1901170">
    <property type="term" value="P:naphthalene catabolic process"/>
    <property type="evidence" value="ECO:0007669"/>
    <property type="project" value="InterPro"/>
</dbReference>
<dbReference type="STRING" id="1192034.CAP_8408"/>
<dbReference type="EC" id="5.99.1.4" evidence="1"/>
<gene>
    <name evidence="3" type="ORF">CAP_8408</name>
</gene>
<sequence length="218" mass="23735">MKRVDFFYDFSCPYAYLAHTQIEALAARTGADLAWSPFLLGGVFKALDVPSFPAAGMPSSKARLNGLDMHRWADHWGVPLRMPPTHPNRTVLALRAALASGDDLPRASRALFRAYWAEALDISSPDVVRHALDSAGLDGAALLARADDPALKDDLRRRTDEALALGVFGAPAFLVTTPDIPGALFWGQDRLDFVERALTGWIPPDMRTAHPSSSEVIS</sequence>
<dbReference type="Gene3D" id="3.40.30.10">
    <property type="entry name" value="Glutaredoxin"/>
    <property type="match status" value="1"/>
</dbReference>
<dbReference type="Pfam" id="PF01323">
    <property type="entry name" value="DSBA"/>
    <property type="match status" value="1"/>
</dbReference>